<evidence type="ECO:0000256" key="2">
    <source>
        <dbReference type="ARBA" id="ARBA00022840"/>
    </source>
</evidence>
<dbReference type="CDD" id="cd00106">
    <property type="entry name" value="KISc"/>
    <property type="match status" value="1"/>
</dbReference>
<dbReference type="PROSITE" id="PS50067">
    <property type="entry name" value="KINESIN_MOTOR_2"/>
    <property type="match status" value="1"/>
</dbReference>
<reference evidence="10 11" key="1">
    <citation type="journal article" date="2012" name="Genome Biol.">
        <title>Genome and low-iron response of an oceanic diatom adapted to chronic iron limitation.</title>
        <authorList>
            <person name="Lommer M."/>
            <person name="Specht M."/>
            <person name="Roy A.S."/>
            <person name="Kraemer L."/>
            <person name="Andreson R."/>
            <person name="Gutowska M.A."/>
            <person name="Wolf J."/>
            <person name="Bergner S.V."/>
            <person name="Schilhabel M.B."/>
            <person name="Klostermeier U.C."/>
            <person name="Beiko R.G."/>
            <person name="Rosenstiel P."/>
            <person name="Hippler M."/>
            <person name="Laroche J."/>
        </authorList>
    </citation>
    <scope>NUCLEOTIDE SEQUENCE [LARGE SCALE GENOMIC DNA]</scope>
    <source>
        <strain evidence="10 11">CCMP1005</strain>
    </source>
</reference>
<dbReference type="GO" id="GO:0003777">
    <property type="term" value="F:microtubule motor activity"/>
    <property type="evidence" value="ECO:0007669"/>
    <property type="project" value="InterPro"/>
</dbReference>
<dbReference type="OMA" id="EMRLHTP"/>
<proteinExistence type="inferred from homology"/>
<keyword evidence="3 7" id="KW-0175">Coiled coil</keyword>
<dbReference type="Pfam" id="PF00225">
    <property type="entry name" value="Kinesin"/>
    <property type="match status" value="1"/>
</dbReference>
<dbReference type="OrthoDB" id="3176171at2759"/>
<dbReference type="GO" id="GO:0005524">
    <property type="term" value="F:ATP binding"/>
    <property type="evidence" value="ECO:0007669"/>
    <property type="project" value="UniProtKB-UniRule"/>
</dbReference>
<dbReference type="PRINTS" id="PR00380">
    <property type="entry name" value="KINESINHEAVY"/>
</dbReference>
<keyword evidence="6" id="KW-0493">Microtubule</keyword>
<dbReference type="InterPro" id="IPR019821">
    <property type="entry name" value="Kinesin_motor_CS"/>
</dbReference>
<dbReference type="GO" id="GO:0005874">
    <property type="term" value="C:microtubule"/>
    <property type="evidence" value="ECO:0007669"/>
    <property type="project" value="UniProtKB-KW"/>
</dbReference>
<feature type="domain" description="Kinesin motor" evidence="9">
    <location>
        <begin position="83"/>
        <end position="417"/>
    </location>
</feature>
<dbReference type="InterPro" id="IPR036961">
    <property type="entry name" value="Kinesin_motor_dom_sf"/>
</dbReference>
<dbReference type="Gene3D" id="3.40.850.10">
    <property type="entry name" value="Kinesin motor domain"/>
    <property type="match status" value="1"/>
</dbReference>
<dbReference type="GO" id="GO:0007018">
    <property type="term" value="P:microtubule-based movement"/>
    <property type="evidence" value="ECO:0007669"/>
    <property type="project" value="InterPro"/>
</dbReference>
<dbReference type="eggNOG" id="KOG0242">
    <property type="taxonomic scope" value="Eukaryota"/>
</dbReference>
<keyword evidence="11" id="KW-1185">Reference proteome</keyword>
<dbReference type="AlphaFoldDB" id="K0TH02"/>
<dbReference type="Proteomes" id="UP000266841">
    <property type="component" value="Unassembled WGS sequence"/>
</dbReference>
<comment type="similarity">
    <text evidence="5 6">Belongs to the TRAFAC class myosin-kinesin ATPase superfamily. Kinesin family.</text>
</comment>
<feature type="region of interest" description="Disordered" evidence="8">
    <location>
        <begin position="1"/>
        <end position="55"/>
    </location>
</feature>
<feature type="coiled-coil region" evidence="7">
    <location>
        <begin position="840"/>
        <end position="874"/>
    </location>
</feature>
<evidence type="ECO:0000256" key="4">
    <source>
        <dbReference type="ARBA" id="ARBA00023175"/>
    </source>
</evidence>
<evidence type="ECO:0000256" key="5">
    <source>
        <dbReference type="PROSITE-ProRule" id="PRU00283"/>
    </source>
</evidence>
<evidence type="ECO:0000256" key="1">
    <source>
        <dbReference type="ARBA" id="ARBA00022741"/>
    </source>
</evidence>
<dbReference type="GO" id="GO:0008017">
    <property type="term" value="F:microtubule binding"/>
    <property type="evidence" value="ECO:0007669"/>
    <property type="project" value="InterPro"/>
</dbReference>
<dbReference type="PROSITE" id="PS00411">
    <property type="entry name" value="KINESIN_MOTOR_1"/>
    <property type="match status" value="1"/>
</dbReference>
<feature type="binding site" evidence="5">
    <location>
        <begin position="163"/>
        <end position="170"/>
    </location>
    <ligand>
        <name>ATP</name>
        <dbReference type="ChEBI" id="CHEBI:30616"/>
    </ligand>
</feature>
<evidence type="ECO:0000256" key="6">
    <source>
        <dbReference type="RuleBase" id="RU000394"/>
    </source>
</evidence>
<dbReference type="PANTHER" id="PTHR47968">
    <property type="entry name" value="CENTROMERE PROTEIN E"/>
    <property type="match status" value="1"/>
</dbReference>
<accession>K0TH02</accession>
<feature type="coiled-coil region" evidence="7">
    <location>
        <begin position="434"/>
        <end position="599"/>
    </location>
</feature>
<feature type="coiled-coil region" evidence="7">
    <location>
        <begin position="722"/>
        <end position="753"/>
    </location>
</feature>
<evidence type="ECO:0000313" key="10">
    <source>
        <dbReference type="EMBL" id="EJK72951.1"/>
    </source>
</evidence>
<dbReference type="InterPro" id="IPR001752">
    <property type="entry name" value="Kinesin_motor_dom"/>
</dbReference>
<keyword evidence="1 5" id="KW-0547">Nucleotide-binding</keyword>
<dbReference type="InterPro" id="IPR027640">
    <property type="entry name" value="Kinesin-like_fam"/>
</dbReference>
<dbReference type="EMBL" id="AGNL01005041">
    <property type="protein sequence ID" value="EJK72951.1"/>
    <property type="molecule type" value="Genomic_DNA"/>
</dbReference>
<dbReference type="InterPro" id="IPR027417">
    <property type="entry name" value="P-loop_NTPase"/>
</dbReference>
<gene>
    <name evidence="10" type="ORF">THAOC_05465</name>
</gene>
<dbReference type="SMART" id="SM00129">
    <property type="entry name" value="KISc"/>
    <property type="match status" value="1"/>
</dbReference>
<evidence type="ECO:0000256" key="3">
    <source>
        <dbReference type="ARBA" id="ARBA00023054"/>
    </source>
</evidence>
<protein>
    <recommendedName>
        <fullName evidence="6">Kinesin-like protein</fullName>
    </recommendedName>
</protein>
<feature type="compositionally biased region" description="Polar residues" evidence="8">
    <location>
        <begin position="23"/>
        <end position="32"/>
    </location>
</feature>
<comment type="caution">
    <text evidence="10">The sequence shown here is derived from an EMBL/GenBank/DDBJ whole genome shotgun (WGS) entry which is preliminary data.</text>
</comment>
<evidence type="ECO:0000259" key="9">
    <source>
        <dbReference type="PROSITE" id="PS50067"/>
    </source>
</evidence>
<name>K0TH02_THAOC</name>
<dbReference type="PANTHER" id="PTHR47968:SF75">
    <property type="entry name" value="CENTROMERE-ASSOCIATED PROTEIN E"/>
    <property type="match status" value="1"/>
</dbReference>
<keyword evidence="2 5" id="KW-0067">ATP-binding</keyword>
<dbReference type="SUPFAM" id="SSF52540">
    <property type="entry name" value="P-loop containing nucleoside triphosphate hydrolases"/>
    <property type="match status" value="1"/>
</dbReference>
<feature type="coiled-coil region" evidence="7">
    <location>
        <begin position="782"/>
        <end position="809"/>
    </location>
</feature>
<organism evidence="10 11">
    <name type="scientific">Thalassiosira oceanica</name>
    <name type="common">Marine diatom</name>
    <dbReference type="NCBI Taxonomy" id="159749"/>
    <lineage>
        <taxon>Eukaryota</taxon>
        <taxon>Sar</taxon>
        <taxon>Stramenopiles</taxon>
        <taxon>Ochrophyta</taxon>
        <taxon>Bacillariophyta</taxon>
        <taxon>Coscinodiscophyceae</taxon>
        <taxon>Thalassiosirophycidae</taxon>
        <taxon>Thalassiosirales</taxon>
        <taxon>Thalassiosiraceae</taxon>
        <taxon>Thalassiosira</taxon>
    </lineage>
</organism>
<sequence>MTVMTPPKRKSSLSGAVSALSSRKSLLQTPKSTTRKKNTYRSPRASPFRAPEPKSSVAAKLFSSSSFDSSSRNSSCSEEADEAVKVCVRIRPLLDDQSEVTRAWEVGPSENTVVSSSDSSSYYTFASVFGETSSTQRIYDEIGSDIVQSVVRKGQNGTLFTYGQTATGKTHTMQGMILSAGRDLFENLSENDDDSTLTSIKIACIEVYNEDVRDLLIAGQPPTLSIQEDRDGNVVIPNLLERQISNVNELLEAVQIAEENRSVGSNNINERSSRSHTIFRLTYTKKEVSSAGLTEDKENGSSDGRSCNKVIETTSVLSLVDLAGSESVRVTKATGDRQKEGGKINQSLLTLSRVLEKLGKKNQHMHVNYRDSKLTRLLKPSLAGNARMACVCCISPAMQYAEESRSTLEFASRTMLVTTNAKTNQKTAFDDALVSEFEAELERVRLETTKAEEERLQMEKSLTEARKVIVSLQATNSLHSARIDKLETLNDEAITQLECVSAKNRCLVDELRVRDDKLDQRAEELSEKLEEAKEEHKTEVHQLNETAKASAETIAGLETQLESITLELKAAKEQEARHKEEARELKDSHSFEMSKMKEEHAAEIKCLHTEASDRLRSQQEAFEAKVMSIEESHSAELESKQRELIDTHDIHVTKLTESNNNKISEINLHHDAEINNLYEKMDANVMKLQEKATENISLMEQEATYKVKSLTDAHETHVKALIEAHTAETTELNRENKSLREKVEERLKELHSKQLIIETLTTDACEVRHKLEGTERELEESIEHRKTERVLLEKRLEAYEQRIIDLNMSTANATDKHKVGMDQSLPVSDLGSENIPLQGATRWKELLANATDRIDELERSNAALSNLLDRERKKALARKQETSQRRKMFKAKLSGLADTLKEDRLQLSYNKEESP</sequence>
<keyword evidence="4 5" id="KW-0505">Motor protein</keyword>
<evidence type="ECO:0000256" key="7">
    <source>
        <dbReference type="SAM" id="Coils"/>
    </source>
</evidence>
<evidence type="ECO:0000313" key="11">
    <source>
        <dbReference type="Proteomes" id="UP000266841"/>
    </source>
</evidence>
<evidence type="ECO:0000256" key="8">
    <source>
        <dbReference type="SAM" id="MobiDB-lite"/>
    </source>
</evidence>
<feature type="compositionally biased region" description="Low complexity" evidence="8">
    <location>
        <begin position="12"/>
        <end position="22"/>
    </location>
</feature>